<evidence type="ECO:0000313" key="5">
    <source>
        <dbReference type="Proteomes" id="UP001206206"/>
    </source>
</evidence>
<accession>A0ABT1P894</accession>
<dbReference type="Gene3D" id="2.60.40.380">
    <property type="entry name" value="Purple acid phosphatase-like, N-terminal"/>
    <property type="match status" value="1"/>
</dbReference>
<dbReference type="Proteomes" id="UP001206206">
    <property type="component" value="Unassembled WGS sequence"/>
</dbReference>
<evidence type="ECO:0000313" key="4">
    <source>
        <dbReference type="EMBL" id="MCQ4041591.1"/>
    </source>
</evidence>
<evidence type="ECO:0000259" key="3">
    <source>
        <dbReference type="Pfam" id="PF16656"/>
    </source>
</evidence>
<feature type="domain" description="Purple acid phosphatase N-terminal" evidence="3">
    <location>
        <begin position="60"/>
        <end position="151"/>
    </location>
</feature>
<dbReference type="InterPro" id="IPR004843">
    <property type="entry name" value="Calcineurin-like_PHP"/>
</dbReference>
<dbReference type="InterPro" id="IPR006311">
    <property type="entry name" value="TAT_signal"/>
</dbReference>
<sequence length="522" mass="56995">MSRTEPSPPRPSVSRRGLLTAAGAGVSLIAVDGGRANALPASSPTLLTTPSRLDAPALAGVHLQFGADASREVTVSWQTDVSVRRPRVLLGTVEHGVGAAHPARTRTYRDPVTGEEVQAHHARVRGLRPDTEYLYMAVHDGATPEAGTFRTAPRGRRPFTFTSFGDQATPQVNKAEPGGLWGQDNFGSQYAGDTTSAVERVAPLFHLLNGDLCYAQMSANPTRVWRDWFINNSRSARNRPWMPAAGNHENELGNGPIGFRGYQTYFDFPDNGAEDEFKGLWYAFTAGSVRVIMLQNDDVAYQDAGGSYIRGYSAGAQERWLEQELRRTRADRDIDWIVVCMHQVVISTADFNGADLGVRQAWLPLFDRYGVDLVVCGHEHHYERSLPIRGQQGNATATPIPVSTDLTLADTSKGTVHMVIGGGGMGFTSNGKLYDGKTAKVIVARGDTRTNGHYQAVYAHEDAPWSAFRDRDNPYGFCAFDVDPGEPGGRTRIHVTYYAVTGPGGSMKPVDRFTLERPRSDA</sequence>
<name>A0ABT1P894_9ACTN</name>
<dbReference type="SUPFAM" id="SSF49363">
    <property type="entry name" value="Purple acid phosphatase, N-terminal domain"/>
    <property type="match status" value="1"/>
</dbReference>
<dbReference type="SUPFAM" id="SSF56300">
    <property type="entry name" value="Metallo-dependent phosphatases"/>
    <property type="match status" value="1"/>
</dbReference>
<evidence type="ECO:0000259" key="2">
    <source>
        <dbReference type="Pfam" id="PF00149"/>
    </source>
</evidence>
<proteinExistence type="predicted"/>
<dbReference type="InterPro" id="IPR039331">
    <property type="entry name" value="PAPs-like"/>
</dbReference>
<dbReference type="InterPro" id="IPR029052">
    <property type="entry name" value="Metallo-depent_PP-like"/>
</dbReference>
<dbReference type="PROSITE" id="PS51318">
    <property type="entry name" value="TAT"/>
    <property type="match status" value="1"/>
</dbReference>
<dbReference type="InterPro" id="IPR015914">
    <property type="entry name" value="PAPs_N"/>
</dbReference>
<keyword evidence="1" id="KW-0732">Signal</keyword>
<dbReference type="EMBL" id="JANFNH010000003">
    <property type="protein sequence ID" value="MCQ4041591.1"/>
    <property type="molecule type" value="Genomic_DNA"/>
</dbReference>
<organism evidence="4 5">
    <name type="scientific">Streptantibioticus rubrisoli</name>
    <dbReference type="NCBI Taxonomy" id="1387313"/>
    <lineage>
        <taxon>Bacteria</taxon>
        <taxon>Bacillati</taxon>
        <taxon>Actinomycetota</taxon>
        <taxon>Actinomycetes</taxon>
        <taxon>Kitasatosporales</taxon>
        <taxon>Streptomycetaceae</taxon>
        <taxon>Streptantibioticus</taxon>
    </lineage>
</organism>
<reference evidence="4 5" key="1">
    <citation type="submission" date="2022-06" db="EMBL/GenBank/DDBJ databases">
        <title>Draft genome sequence of type strain Streptomyces rubrisoli DSM 42083.</title>
        <authorList>
            <person name="Duangmal K."/>
            <person name="Klaysubun C."/>
        </authorList>
    </citation>
    <scope>NUCLEOTIDE SEQUENCE [LARGE SCALE GENOMIC DNA]</scope>
    <source>
        <strain evidence="4 5">DSM 42083</strain>
    </source>
</reference>
<dbReference type="InterPro" id="IPR008963">
    <property type="entry name" value="Purple_acid_Pase-like_N"/>
</dbReference>
<protein>
    <submittedName>
        <fullName evidence="4">Metallophosphoesterase family protein</fullName>
    </submittedName>
</protein>
<comment type="caution">
    <text evidence="4">The sequence shown here is derived from an EMBL/GenBank/DDBJ whole genome shotgun (WGS) entry which is preliminary data.</text>
</comment>
<feature type="domain" description="Calcineurin-like phosphoesterase" evidence="2">
    <location>
        <begin position="203"/>
        <end position="382"/>
    </location>
</feature>
<dbReference type="Pfam" id="PF16656">
    <property type="entry name" value="Pur_ac_phosph_N"/>
    <property type="match status" value="1"/>
</dbReference>
<dbReference type="PANTHER" id="PTHR22953:SF153">
    <property type="entry name" value="PURPLE ACID PHOSPHATASE"/>
    <property type="match status" value="1"/>
</dbReference>
<evidence type="ECO:0000256" key="1">
    <source>
        <dbReference type="ARBA" id="ARBA00022729"/>
    </source>
</evidence>
<dbReference type="Pfam" id="PF00149">
    <property type="entry name" value="Metallophos"/>
    <property type="match status" value="1"/>
</dbReference>
<gene>
    <name evidence="4" type="ORF">NON19_05995</name>
</gene>
<dbReference type="Gene3D" id="3.60.21.10">
    <property type="match status" value="1"/>
</dbReference>
<keyword evidence="5" id="KW-1185">Reference proteome</keyword>
<dbReference type="RefSeq" id="WP_255925575.1">
    <property type="nucleotide sequence ID" value="NZ_JANFNH010000003.1"/>
</dbReference>
<dbReference type="PANTHER" id="PTHR22953">
    <property type="entry name" value="ACID PHOSPHATASE RELATED"/>
    <property type="match status" value="1"/>
</dbReference>